<dbReference type="PANTHER" id="PTHR30489:SF0">
    <property type="entry name" value="LIPOPROTEIN-RELEASING SYSTEM TRANSMEMBRANE PROTEIN LOLE"/>
    <property type="match status" value="1"/>
</dbReference>
<dbReference type="GO" id="GO:0098797">
    <property type="term" value="C:plasma membrane protein complex"/>
    <property type="evidence" value="ECO:0007669"/>
    <property type="project" value="TreeGrafter"/>
</dbReference>
<dbReference type="EMBL" id="BARS01053128">
    <property type="protein sequence ID" value="GAG48942.1"/>
    <property type="molecule type" value="Genomic_DNA"/>
</dbReference>
<dbReference type="GO" id="GO:0044874">
    <property type="term" value="P:lipoprotein localization to outer membrane"/>
    <property type="evidence" value="ECO:0007669"/>
    <property type="project" value="TreeGrafter"/>
</dbReference>
<protein>
    <recommendedName>
        <fullName evidence="1">MacB-like periplasmic core domain-containing protein</fullName>
    </recommendedName>
</protein>
<dbReference type="Pfam" id="PF12704">
    <property type="entry name" value="MacB_PCD"/>
    <property type="match status" value="1"/>
</dbReference>
<organism evidence="2">
    <name type="scientific">marine sediment metagenome</name>
    <dbReference type="NCBI Taxonomy" id="412755"/>
    <lineage>
        <taxon>unclassified sequences</taxon>
        <taxon>metagenomes</taxon>
        <taxon>ecological metagenomes</taxon>
    </lineage>
</organism>
<feature type="non-terminal residue" evidence="2">
    <location>
        <position position="228"/>
    </location>
</feature>
<comment type="caution">
    <text evidence="2">The sequence shown here is derived from an EMBL/GenBank/DDBJ whole genome shotgun (WGS) entry which is preliminary data.</text>
</comment>
<dbReference type="AlphaFoldDB" id="X0YPW5"/>
<sequence>DLLKKILGVNSHLLILSYRGGIEDTEPVIKKALEVDGVLAATPFIYSQVMIKNAGNISGAILRGLDLATAGTVIDIDSMIKEGSLAVLRESEADAQGIILGSELSKRIGALPGDTVTLVSPIGKLTPLGRVANEARFRVKALFESGMYEYDSSMVYVSLADAQDFLSLGDEVTGIELRVRDIDESDKIGVIIQDKLGGPYWTKDWKMMNKSLFSALKLEKATMFIILI</sequence>
<reference evidence="2" key="1">
    <citation type="journal article" date="2014" name="Front. Microbiol.">
        <title>High frequency of phylogenetically diverse reductive dehalogenase-homologous genes in deep subseafloor sedimentary metagenomes.</title>
        <authorList>
            <person name="Kawai M."/>
            <person name="Futagami T."/>
            <person name="Toyoda A."/>
            <person name="Takaki Y."/>
            <person name="Nishi S."/>
            <person name="Hori S."/>
            <person name="Arai W."/>
            <person name="Tsubouchi T."/>
            <person name="Morono Y."/>
            <person name="Uchiyama I."/>
            <person name="Ito T."/>
            <person name="Fujiyama A."/>
            <person name="Inagaki F."/>
            <person name="Takami H."/>
        </authorList>
    </citation>
    <scope>NUCLEOTIDE SEQUENCE</scope>
    <source>
        <strain evidence="2">Expedition CK06-06</strain>
    </source>
</reference>
<name>X0YPW5_9ZZZZ</name>
<evidence type="ECO:0000313" key="2">
    <source>
        <dbReference type="EMBL" id="GAG48942.1"/>
    </source>
</evidence>
<dbReference type="InterPro" id="IPR025857">
    <property type="entry name" value="MacB_PCD"/>
</dbReference>
<feature type="non-terminal residue" evidence="2">
    <location>
        <position position="1"/>
    </location>
</feature>
<evidence type="ECO:0000259" key="1">
    <source>
        <dbReference type="Pfam" id="PF12704"/>
    </source>
</evidence>
<gene>
    <name evidence="2" type="ORF">S01H1_78890</name>
</gene>
<accession>X0YPW5</accession>
<dbReference type="PANTHER" id="PTHR30489">
    <property type="entry name" value="LIPOPROTEIN-RELEASING SYSTEM TRANSMEMBRANE PROTEIN LOLE"/>
    <property type="match status" value="1"/>
</dbReference>
<dbReference type="InterPro" id="IPR051447">
    <property type="entry name" value="Lipoprotein-release_system"/>
</dbReference>
<proteinExistence type="predicted"/>
<feature type="domain" description="MacB-like periplasmic core" evidence="1">
    <location>
        <begin position="24"/>
        <end position="186"/>
    </location>
</feature>